<accession>A0A6C2U683</accession>
<evidence type="ECO:0000256" key="6">
    <source>
        <dbReference type="ARBA" id="ARBA00023172"/>
    </source>
</evidence>
<evidence type="ECO:0000256" key="2">
    <source>
        <dbReference type="ARBA" id="ARBA00008857"/>
    </source>
</evidence>
<dbReference type="NCBIfam" id="TIGR02249">
    <property type="entry name" value="integrase_gron"/>
    <property type="match status" value="1"/>
</dbReference>
<dbReference type="PANTHER" id="PTHR30349">
    <property type="entry name" value="PHAGE INTEGRASE-RELATED"/>
    <property type="match status" value="1"/>
</dbReference>
<keyword evidence="4" id="KW-0229">DNA integration</keyword>
<keyword evidence="3" id="KW-0963">Cytoplasm</keyword>
<dbReference type="AlphaFoldDB" id="A0A6C2U683"/>
<comment type="subcellular location">
    <subcellularLocation>
        <location evidence="1">Cytoplasm</location>
    </subcellularLocation>
</comment>
<dbReference type="InterPro" id="IPR004107">
    <property type="entry name" value="Integrase_SAM-like_N"/>
</dbReference>
<evidence type="ECO:0000256" key="9">
    <source>
        <dbReference type="SAM" id="MobiDB-lite"/>
    </source>
</evidence>
<dbReference type="InterPro" id="IPR050090">
    <property type="entry name" value="Tyrosine_recombinase_XerCD"/>
</dbReference>
<feature type="region of interest" description="Disordered" evidence="9">
    <location>
        <begin position="118"/>
        <end position="144"/>
    </location>
</feature>
<dbReference type="InterPro" id="IPR002104">
    <property type="entry name" value="Integrase_catalytic"/>
</dbReference>
<gene>
    <name evidence="11" type="primary">xerC_3</name>
    <name evidence="11" type="ORF">PDESU_03996</name>
</gene>
<evidence type="ECO:0000256" key="5">
    <source>
        <dbReference type="ARBA" id="ARBA00023125"/>
    </source>
</evidence>
<protein>
    <submittedName>
        <fullName evidence="11">Tyrosine recombinase XerC</fullName>
    </submittedName>
</protein>
<dbReference type="FunFam" id="1.10.443.10:FF:000007">
    <property type="entry name" value="Tyrosine recombinase XerC"/>
    <property type="match status" value="1"/>
</dbReference>
<dbReference type="GO" id="GO:0006310">
    <property type="term" value="P:DNA recombination"/>
    <property type="evidence" value="ECO:0007669"/>
    <property type="project" value="UniProtKB-KW"/>
</dbReference>
<reference evidence="11 12" key="1">
    <citation type="submission" date="2019-04" db="EMBL/GenBank/DDBJ databases">
        <authorList>
            <person name="Van Vliet M D."/>
        </authorList>
    </citation>
    <scope>NUCLEOTIDE SEQUENCE [LARGE SCALE GENOMIC DNA]</scope>
    <source>
        <strain evidence="11 12">F1</strain>
    </source>
</reference>
<dbReference type="GO" id="GO:0005737">
    <property type="term" value="C:cytoplasm"/>
    <property type="evidence" value="ECO:0007669"/>
    <property type="project" value="UniProtKB-SubCell"/>
</dbReference>
<evidence type="ECO:0000313" key="12">
    <source>
        <dbReference type="Proteomes" id="UP000366872"/>
    </source>
</evidence>
<dbReference type="Gene3D" id="1.10.443.10">
    <property type="entry name" value="Intergrase catalytic core"/>
    <property type="match status" value="1"/>
</dbReference>
<name>A0A6C2U683_PONDE</name>
<comment type="subunit">
    <text evidence="8">Forms a cyclic heterotetrameric complex composed of two molecules of XerC and two molecules of XerD.</text>
</comment>
<dbReference type="GO" id="GO:0015074">
    <property type="term" value="P:DNA integration"/>
    <property type="evidence" value="ECO:0007669"/>
    <property type="project" value="UniProtKB-KW"/>
</dbReference>
<dbReference type="EMBL" id="CAAHFG010000002">
    <property type="protein sequence ID" value="VGO15413.1"/>
    <property type="molecule type" value="Genomic_DNA"/>
</dbReference>
<comment type="function">
    <text evidence="7">Site-specific tyrosine recombinase, which acts by catalyzing the cutting and rejoining of the recombining DNA molecules. The XerC-XerD complex is essential to convert dimers of the bacterial chromosome into monomers to permit their segregation at cell division. It also contributes to the segregational stability of plasmids.</text>
</comment>
<evidence type="ECO:0000256" key="4">
    <source>
        <dbReference type="ARBA" id="ARBA00022908"/>
    </source>
</evidence>
<dbReference type="InterPro" id="IPR010998">
    <property type="entry name" value="Integrase_recombinase_N"/>
</dbReference>
<dbReference type="CDD" id="cd01193">
    <property type="entry name" value="INT_IntI_C"/>
    <property type="match status" value="1"/>
</dbReference>
<proteinExistence type="inferred from homology"/>
<evidence type="ECO:0000256" key="1">
    <source>
        <dbReference type="ARBA" id="ARBA00004496"/>
    </source>
</evidence>
<dbReference type="InterPro" id="IPR011946">
    <property type="entry name" value="Integrase_integron-type"/>
</dbReference>
<dbReference type="InterPro" id="IPR011010">
    <property type="entry name" value="DNA_brk_join_enz"/>
</dbReference>
<dbReference type="PROSITE" id="PS51898">
    <property type="entry name" value="TYR_RECOMBINASE"/>
    <property type="match status" value="1"/>
</dbReference>
<dbReference type="GO" id="GO:0003677">
    <property type="term" value="F:DNA binding"/>
    <property type="evidence" value="ECO:0007669"/>
    <property type="project" value="UniProtKB-KW"/>
</dbReference>
<dbReference type="Pfam" id="PF13495">
    <property type="entry name" value="Phage_int_SAM_4"/>
    <property type="match status" value="1"/>
</dbReference>
<evidence type="ECO:0000256" key="7">
    <source>
        <dbReference type="ARBA" id="ARBA00037721"/>
    </source>
</evidence>
<dbReference type="RefSeq" id="WP_222847249.1">
    <property type="nucleotide sequence ID" value="NZ_CAAHFG010000002.1"/>
</dbReference>
<dbReference type="Gene3D" id="1.10.150.130">
    <property type="match status" value="1"/>
</dbReference>
<evidence type="ECO:0000259" key="10">
    <source>
        <dbReference type="PROSITE" id="PS51898"/>
    </source>
</evidence>
<dbReference type="PANTHER" id="PTHR30349:SF64">
    <property type="entry name" value="PROPHAGE INTEGRASE INTD-RELATED"/>
    <property type="match status" value="1"/>
</dbReference>
<comment type="similarity">
    <text evidence="2">Belongs to the 'phage' integrase family.</text>
</comment>
<dbReference type="InterPro" id="IPR013762">
    <property type="entry name" value="Integrase-like_cat_sf"/>
</dbReference>
<evidence type="ECO:0000256" key="3">
    <source>
        <dbReference type="ARBA" id="ARBA00022490"/>
    </source>
</evidence>
<keyword evidence="12" id="KW-1185">Reference proteome</keyword>
<sequence>MAKEHVKRKMSGKEQVFWGKYAEKLAKYGVSGRNAEWHVRRAQEFVYGLDGLKLNAVSSAYLDSYLDVLGRTPGFKVWQLRQVIYALRILFLEMTELDWPAAYDWEGRLSACEDLEPTHPTLAREDPPAKPAPEPQPSNGLDSKAMEQVERIKQVVRVRGMSIRTEQAYVEWAKRFARFCGGCFPADGARVPEYLEYLALVRLVAPSTQAQALNALVFLYGQVLEIELGDFGSYRRPVRKRRLPVVLSRDETGAVLGALQGRTALMASLLYGAGLRLMECVRLRVKDIDFGNGYIMVVDGKGGKDRRVPLPAKLVADLKEHLVLMKRQHEADLKAGFGSVYLPEPVARKYPNAEREWMWQYVFPATRISEDPRTKMKRRHHINENGLQKAIKTAAAKAGIAKRVTCHTLRHSFATHLLQSGSDIRTVQELLGHADVSTTMIYTHVLNRPGLSSGSPLDLL</sequence>
<organism evidence="11 12">
    <name type="scientific">Pontiella desulfatans</name>
    <dbReference type="NCBI Taxonomy" id="2750659"/>
    <lineage>
        <taxon>Bacteria</taxon>
        <taxon>Pseudomonadati</taxon>
        <taxon>Kiritimatiellota</taxon>
        <taxon>Kiritimatiellia</taxon>
        <taxon>Kiritimatiellales</taxon>
        <taxon>Pontiellaceae</taxon>
        <taxon>Pontiella</taxon>
    </lineage>
</organism>
<evidence type="ECO:0000313" key="11">
    <source>
        <dbReference type="EMBL" id="VGO15413.1"/>
    </source>
</evidence>
<dbReference type="Proteomes" id="UP000366872">
    <property type="component" value="Unassembled WGS sequence"/>
</dbReference>
<evidence type="ECO:0000256" key="8">
    <source>
        <dbReference type="ARBA" id="ARBA00038613"/>
    </source>
</evidence>
<dbReference type="Pfam" id="PF00589">
    <property type="entry name" value="Phage_integrase"/>
    <property type="match status" value="1"/>
</dbReference>
<dbReference type="SUPFAM" id="SSF56349">
    <property type="entry name" value="DNA breaking-rejoining enzymes"/>
    <property type="match status" value="1"/>
</dbReference>
<keyword evidence="6" id="KW-0233">DNA recombination</keyword>
<keyword evidence="5" id="KW-0238">DNA-binding</keyword>
<feature type="domain" description="Tyr recombinase" evidence="10">
    <location>
        <begin position="242"/>
        <end position="456"/>
    </location>
</feature>